<name>A0A0Q3Q7G1_BRADI</name>
<dbReference type="AlphaFoldDB" id="A0A0Q3Q7G1"/>
<reference evidence="2" key="3">
    <citation type="submission" date="2018-08" db="UniProtKB">
        <authorList>
            <consortium name="EnsemblPlants"/>
        </authorList>
    </citation>
    <scope>IDENTIFICATION</scope>
    <source>
        <strain evidence="2">cv. Bd21</strain>
    </source>
</reference>
<reference evidence="1" key="2">
    <citation type="submission" date="2017-06" db="EMBL/GenBank/DDBJ databases">
        <title>WGS assembly of Brachypodium distachyon.</title>
        <authorList>
            <consortium name="The International Brachypodium Initiative"/>
            <person name="Lucas S."/>
            <person name="Harmon-Smith M."/>
            <person name="Lail K."/>
            <person name="Tice H."/>
            <person name="Grimwood J."/>
            <person name="Bruce D."/>
            <person name="Barry K."/>
            <person name="Shu S."/>
            <person name="Lindquist E."/>
            <person name="Wang M."/>
            <person name="Pitluck S."/>
            <person name="Vogel J.P."/>
            <person name="Garvin D.F."/>
            <person name="Mockler T.C."/>
            <person name="Schmutz J."/>
            <person name="Rokhsar D."/>
            <person name="Bevan M.W."/>
        </authorList>
    </citation>
    <scope>NUCLEOTIDE SEQUENCE</scope>
    <source>
        <strain evidence="1">Bd21</strain>
    </source>
</reference>
<keyword evidence="3" id="KW-1185">Reference proteome</keyword>
<dbReference type="InParanoid" id="A0A0Q3Q7G1"/>
<organism evidence="1">
    <name type="scientific">Brachypodium distachyon</name>
    <name type="common">Purple false brome</name>
    <name type="synonym">Trachynia distachya</name>
    <dbReference type="NCBI Taxonomy" id="15368"/>
    <lineage>
        <taxon>Eukaryota</taxon>
        <taxon>Viridiplantae</taxon>
        <taxon>Streptophyta</taxon>
        <taxon>Embryophyta</taxon>
        <taxon>Tracheophyta</taxon>
        <taxon>Spermatophyta</taxon>
        <taxon>Magnoliopsida</taxon>
        <taxon>Liliopsida</taxon>
        <taxon>Poales</taxon>
        <taxon>Poaceae</taxon>
        <taxon>BOP clade</taxon>
        <taxon>Pooideae</taxon>
        <taxon>Stipodae</taxon>
        <taxon>Brachypodieae</taxon>
        <taxon>Brachypodium</taxon>
    </lineage>
</organism>
<evidence type="ECO:0000313" key="1">
    <source>
        <dbReference type="EMBL" id="KQJ97585.1"/>
    </source>
</evidence>
<evidence type="ECO:0000313" key="2">
    <source>
        <dbReference type="EnsemblPlants" id="KQJ97585"/>
    </source>
</evidence>
<evidence type="ECO:0000313" key="3">
    <source>
        <dbReference type="Proteomes" id="UP000008810"/>
    </source>
</evidence>
<dbReference type="EnsemblPlants" id="KQJ97585">
    <property type="protein sequence ID" value="KQJ97585"/>
    <property type="gene ID" value="BRADI_3g32036v3"/>
</dbReference>
<gene>
    <name evidence="1" type="ORF">BRADI_3g32036v3</name>
</gene>
<reference evidence="1 2" key="1">
    <citation type="journal article" date="2010" name="Nature">
        <title>Genome sequencing and analysis of the model grass Brachypodium distachyon.</title>
        <authorList>
            <consortium name="International Brachypodium Initiative"/>
        </authorList>
    </citation>
    <scope>NUCLEOTIDE SEQUENCE [LARGE SCALE GENOMIC DNA]</scope>
    <source>
        <strain evidence="1 2">Bd21</strain>
    </source>
</reference>
<dbReference type="Proteomes" id="UP000008810">
    <property type="component" value="Chromosome 3"/>
</dbReference>
<dbReference type="Gramene" id="KQJ97585">
    <property type="protein sequence ID" value="KQJ97585"/>
    <property type="gene ID" value="BRADI_3g32036v3"/>
</dbReference>
<dbReference type="EMBL" id="CM000882">
    <property type="protein sequence ID" value="KQJ97585.1"/>
    <property type="molecule type" value="Genomic_DNA"/>
</dbReference>
<accession>A0A0Q3Q7G1</accession>
<sequence>MPLKKNFQLPAYDCVLCDGCHLETKICWNYICPNFTPLQNVHRNIALLKRELKVTFFMEIITLVTWSIWKIRNDFIFNQRRPSLYRCKQIFKEELNLVFHRAKRKSYFGFADWINSFR</sequence>
<protein>
    <recommendedName>
        <fullName evidence="4">Reverse transcriptase zinc-binding domain-containing protein</fullName>
    </recommendedName>
</protein>
<evidence type="ECO:0008006" key="4">
    <source>
        <dbReference type="Google" id="ProtNLM"/>
    </source>
</evidence>
<proteinExistence type="predicted"/>
<dbReference type="OrthoDB" id="694088at2759"/>